<feature type="domain" description="F-box" evidence="1">
    <location>
        <begin position="38"/>
        <end position="67"/>
    </location>
</feature>
<dbReference type="InterPro" id="IPR036047">
    <property type="entry name" value="F-box-like_dom_sf"/>
</dbReference>
<reference evidence="2" key="1">
    <citation type="submission" date="2022-10" db="EMBL/GenBank/DDBJ databases">
        <title>Tapping the CABI collections for fungal endophytes: first genome assemblies for Collariella, Neodidymelliopsis, Ascochyta clinopodiicola, Didymella pomorum, Didymosphaeria variabile, Neocosmospora piperis and Neocucurbitaria cava.</title>
        <authorList>
            <person name="Hill R."/>
        </authorList>
    </citation>
    <scope>NUCLEOTIDE SEQUENCE</scope>
    <source>
        <strain evidence="2">IMI 356815</strain>
    </source>
</reference>
<accession>A0A9W8XBL6</accession>
<dbReference type="Pfam" id="PF00646">
    <property type="entry name" value="F-box"/>
    <property type="match status" value="1"/>
</dbReference>
<dbReference type="GeneID" id="80913882"/>
<dbReference type="OrthoDB" id="3800738at2759"/>
<organism evidence="2 3">
    <name type="scientific">Didymosphaeria variabile</name>
    <dbReference type="NCBI Taxonomy" id="1932322"/>
    <lineage>
        <taxon>Eukaryota</taxon>
        <taxon>Fungi</taxon>
        <taxon>Dikarya</taxon>
        <taxon>Ascomycota</taxon>
        <taxon>Pezizomycotina</taxon>
        <taxon>Dothideomycetes</taxon>
        <taxon>Pleosporomycetidae</taxon>
        <taxon>Pleosporales</taxon>
        <taxon>Massarineae</taxon>
        <taxon>Didymosphaeriaceae</taxon>
        <taxon>Didymosphaeria</taxon>
    </lineage>
</organism>
<dbReference type="Proteomes" id="UP001140513">
    <property type="component" value="Unassembled WGS sequence"/>
</dbReference>
<evidence type="ECO:0000259" key="1">
    <source>
        <dbReference type="Pfam" id="PF00646"/>
    </source>
</evidence>
<keyword evidence="3" id="KW-1185">Reference proteome</keyword>
<sequence>MPPNKRAKLSHDAYSTTPRTIHDDVPPSAGTTLAGIYELMELILVQLPYIDILYCSQVSETWRAFIEGSTKLQILLYKTPTPISGEEPNPHFETASLAASTAVIPRTHYQGLPALPVLQTSQQYFEKFLDRVTGQVLCVQCADEAMEEYRNDVWWVRFSFRDVRIPNGWPISLQEIYCHMCEGFHTRLRREVLHPMLSFLEDVDTCWRGSGGKLLLDVNIVHRYAVPRSCWDDYMVMEIHHVKSLKKSIEVAECFGLQHDLCFKPMVTDLIISIPPNEWIIRDREPEDEREPRLIHIQNAEGVRLQQVLSALVFANKLGLWAWLESVHTMEPTLDNWDSWLNLGLRLDMSHRFPYLEDYAAYVEGWPDLVQRFQEVKNEIDGLMGGIEAWGWSEWPRKG</sequence>
<proteinExistence type="predicted"/>
<dbReference type="SUPFAM" id="SSF81383">
    <property type="entry name" value="F-box domain"/>
    <property type="match status" value="1"/>
</dbReference>
<comment type="caution">
    <text evidence="2">The sequence shown here is derived from an EMBL/GenBank/DDBJ whole genome shotgun (WGS) entry which is preliminary data.</text>
</comment>
<dbReference type="EMBL" id="JAPEUX010000008">
    <property type="protein sequence ID" value="KAJ4346423.1"/>
    <property type="molecule type" value="Genomic_DNA"/>
</dbReference>
<dbReference type="RefSeq" id="XP_056066223.1">
    <property type="nucleotide sequence ID" value="XM_056219096.1"/>
</dbReference>
<name>A0A9W8XBL6_9PLEO</name>
<dbReference type="InterPro" id="IPR001810">
    <property type="entry name" value="F-box_dom"/>
</dbReference>
<protein>
    <recommendedName>
        <fullName evidence="1">F-box domain-containing protein</fullName>
    </recommendedName>
</protein>
<evidence type="ECO:0000313" key="3">
    <source>
        <dbReference type="Proteomes" id="UP001140513"/>
    </source>
</evidence>
<evidence type="ECO:0000313" key="2">
    <source>
        <dbReference type="EMBL" id="KAJ4346423.1"/>
    </source>
</evidence>
<dbReference type="AlphaFoldDB" id="A0A9W8XBL6"/>
<gene>
    <name evidence="2" type="ORF">N0V89_010352</name>
</gene>